<feature type="compositionally biased region" description="Basic and acidic residues" evidence="1">
    <location>
        <begin position="223"/>
        <end position="232"/>
    </location>
</feature>
<keyword evidence="4" id="KW-1185">Reference proteome</keyword>
<evidence type="ECO:0000313" key="3">
    <source>
        <dbReference type="EMBL" id="CEG10341.1"/>
    </source>
</evidence>
<sequence>MPTIGFPLLLIPIAIYNIVVFLMPGAAFTAPLFTLPLLSGVAWGVSFNDLILALGIILLLFEFARASRPGAKYVMDHILSLVVLGAAGAEFLWLAPFGTSAFFLLVLLTFVDFLGGLTLSLRHRAARRAMLRTAGYEAAPAPAPAPVPAAPPPSVPAPVRTEPPPLATKQPPPSHPQMEVITPEVDSPPQHVQPDAAKSGDVGGVVKVEPAHKSVSDWSASDLVRDHGEQATDRPASPPIVPRRD</sequence>
<keyword evidence="2" id="KW-1133">Transmembrane helix</keyword>
<feature type="compositionally biased region" description="Pro residues" evidence="1">
    <location>
        <begin position="141"/>
        <end position="175"/>
    </location>
</feature>
<dbReference type="OrthoDB" id="9811032at2"/>
<keyword evidence="2" id="KW-0812">Transmembrane</keyword>
<evidence type="ECO:0000256" key="2">
    <source>
        <dbReference type="SAM" id="Phobius"/>
    </source>
</evidence>
<accession>A0A090MSQ6</accession>
<evidence type="ECO:0000313" key="4">
    <source>
        <dbReference type="Proteomes" id="UP000035762"/>
    </source>
</evidence>
<reference evidence="3 4" key="1">
    <citation type="journal article" date="2014" name="Genome Announc.">
        <title>Genome Sequence of Afipia felis Strain 76713, Isolated in Hospital Water Using an Amoeba Co-Culture Procedure.</title>
        <authorList>
            <person name="Benamar S."/>
            <person name="La Scola B."/>
            <person name="Croce O."/>
        </authorList>
    </citation>
    <scope>NUCLEOTIDE SEQUENCE [LARGE SCALE GENOMIC DNA]</scope>
    <source>
        <strain evidence="3 4">76713</strain>
    </source>
</reference>
<dbReference type="RefSeq" id="WP_048757883.1">
    <property type="nucleotide sequence ID" value="NZ_CCAZ020000002.1"/>
</dbReference>
<gene>
    <name evidence="3" type="ORF">BN961_03780</name>
</gene>
<protein>
    <submittedName>
        <fullName evidence="3">Uncharacterized protein</fullName>
    </submittedName>
</protein>
<feature type="region of interest" description="Disordered" evidence="1">
    <location>
        <begin position="139"/>
        <end position="245"/>
    </location>
</feature>
<feature type="transmembrane region" description="Helical" evidence="2">
    <location>
        <begin position="73"/>
        <end position="95"/>
    </location>
</feature>
<dbReference type="EMBL" id="CCAZ020000002">
    <property type="protein sequence ID" value="CEG10341.1"/>
    <property type="molecule type" value="Genomic_DNA"/>
</dbReference>
<feature type="transmembrane region" description="Helical" evidence="2">
    <location>
        <begin position="40"/>
        <end position="61"/>
    </location>
</feature>
<feature type="compositionally biased region" description="Pro residues" evidence="1">
    <location>
        <begin position="236"/>
        <end position="245"/>
    </location>
</feature>
<dbReference type="AlphaFoldDB" id="A0A090MSQ6"/>
<dbReference type="Proteomes" id="UP000035762">
    <property type="component" value="Unassembled WGS sequence"/>
</dbReference>
<evidence type="ECO:0000256" key="1">
    <source>
        <dbReference type="SAM" id="MobiDB-lite"/>
    </source>
</evidence>
<dbReference type="STRING" id="1035.BN961_03780"/>
<keyword evidence="2" id="KW-0472">Membrane</keyword>
<proteinExistence type="predicted"/>
<name>A0A090MSQ6_AFIFE</name>
<feature type="transmembrane region" description="Helical" evidence="2">
    <location>
        <begin position="7"/>
        <end position="28"/>
    </location>
</feature>
<comment type="caution">
    <text evidence="3">The sequence shown here is derived from an EMBL/GenBank/DDBJ whole genome shotgun (WGS) entry which is preliminary data.</text>
</comment>
<feature type="transmembrane region" description="Helical" evidence="2">
    <location>
        <begin position="101"/>
        <end position="121"/>
    </location>
</feature>
<organism evidence="3 4">
    <name type="scientific">Afipia felis</name>
    <name type="common">Cat scratch disease bacillus</name>
    <dbReference type="NCBI Taxonomy" id="1035"/>
    <lineage>
        <taxon>Bacteria</taxon>
        <taxon>Pseudomonadati</taxon>
        <taxon>Pseudomonadota</taxon>
        <taxon>Alphaproteobacteria</taxon>
        <taxon>Hyphomicrobiales</taxon>
        <taxon>Nitrobacteraceae</taxon>
        <taxon>Afipia</taxon>
    </lineage>
</organism>